<proteinExistence type="inferred from homology"/>
<evidence type="ECO:0000256" key="2">
    <source>
        <dbReference type="ARBA" id="ARBA00022490"/>
    </source>
</evidence>
<keyword evidence="2" id="KW-0963">Cytoplasm</keyword>
<dbReference type="InterPro" id="IPR011990">
    <property type="entry name" value="TPR-like_helical_dom_sf"/>
</dbReference>
<reference evidence="6 7" key="1">
    <citation type="submission" date="2021-08" db="EMBL/GenBank/DDBJ databases">
        <title>Draft genome sequence of Spirulina subsalsa with high tolerance to salinity and hype-accumulation of phycocyanin.</title>
        <authorList>
            <person name="Pei H."/>
            <person name="Jiang L."/>
        </authorList>
    </citation>
    <scope>NUCLEOTIDE SEQUENCE [LARGE SCALE GENOMIC DNA]</scope>
    <source>
        <strain evidence="6 7">FACHB-351</strain>
    </source>
</reference>
<dbReference type="RefSeq" id="WP_265265497.1">
    <property type="nucleotide sequence ID" value="NZ_JAIHOM010000081.1"/>
</dbReference>
<organism evidence="6 7">
    <name type="scientific">Spirulina subsalsa FACHB-351</name>
    <dbReference type="NCBI Taxonomy" id="234711"/>
    <lineage>
        <taxon>Bacteria</taxon>
        <taxon>Bacillati</taxon>
        <taxon>Cyanobacteriota</taxon>
        <taxon>Cyanophyceae</taxon>
        <taxon>Spirulinales</taxon>
        <taxon>Spirulinaceae</taxon>
        <taxon>Spirulina</taxon>
    </lineage>
</organism>
<comment type="similarity">
    <text evidence="5">Belongs to the Rap family.</text>
</comment>
<evidence type="ECO:0000256" key="4">
    <source>
        <dbReference type="ARBA" id="ARBA00022803"/>
    </source>
</evidence>
<name>A0ABT3L810_9CYAN</name>
<dbReference type="SUPFAM" id="SSF48452">
    <property type="entry name" value="TPR-like"/>
    <property type="match status" value="2"/>
</dbReference>
<comment type="caution">
    <text evidence="6">The sequence shown here is derived from an EMBL/GenBank/DDBJ whole genome shotgun (WGS) entry which is preliminary data.</text>
</comment>
<gene>
    <name evidence="6" type="ORF">K4A83_15345</name>
</gene>
<evidence type="ECO:0000256" key="5">
    <source>
        <dbReference type="ARBA" id="ARBA00038253"/>
    </source>
</evidence>
<evidence type="ECO:0000313" key="6">
    <source>
        <dbReference type="EMBL" id="MCW6037638.1"/>
    </source>
</evidence>
<dbReference type="EMBL" id="JAIHOM010000081">
    <property type="protein sequence ID" value="MCW6037638.1"/>
    <property type="molecule type" value="Genomic_DNA"/>
</dbReference>
<accession>A0ABT3L810</accession>
<dbReference type="Proteomes" id="UP001526426">
    <property type="component" value="Unassembled WGS sequence"/>
</dbReference>
<evidence type="ECO:0000256" key="3">
    <source>
        <dbReference type="ARBA" id="ARBA00022737"/>
    </source>
</evidence>
<dbReference type="PANTHER" id="PTHR46630">
    <property type="entry name" value="TETRATRICOPEPTIDE REPEAT PROTEIN 29"/>
    <property type="match status" value="1"/>
</dbReference>
<dbReference type="SMART" id="SM00028">
    <property type="entry name" value="TPR"/>
    <property type="match status" value="3"/>
</dbReference>
<sequence>MRDRYLDIIDQIVDLTLQGKIRSKHQVYRLLEQEIQPGTGEIFERCLQQKISATEAQLDKKLKATRILRALQTIQGEWERYSQDHHVADALNSAFEQLLAVDSGDRLAVLLRIIDPNQNNRFTLEQIQQLAKMLEQGGDGELMELAQGLKGGLQAFATVEPQLISWMYERSGSNLGFGGAVEKISPWPIWSQQVEPLFLGQFFKALAFPEAIPLERVLAQTTRRNWLSLALLLQSIQRGLVAWFDQQPYDLKVGKQLATRTFLTFAVIWSQVSHLLQRLGQTELVNASFQVTLQLLRTFAQREDFPLYGGMFAALGGEYLRYTLTYFDEPLGRLEATSEKAKILTLLGYSQRTLGHYDQALAFHEQAIAIARTCQDQRCEIANLNHLARTYGNRKQYPEMVEASQRALILARQLGDRLGETNALINLGYGEVFAAQAVEQYDPDIYESAVHYLRQGVSLGEQVGDRQSQALAYHSLGIAYGVLQQPQESLAVLAKGLDCAQKLGDLYLQGLLYTAIAEAYYSANILTQAVIHGCLGMYLLAQIEAQEWRQGAGLITGLLAQWGEEIWQQALTEGRPQLIALIGVDGYDALGDLLAQYRAG</sequence>
<keyword evidence="4" id="KW-0802">TPR repeat</keyword>
<keyword evidence="7" id="KW-1185">Reference proteome</keyword>
<evidence type="ECO:0000313" key="7">
    <source>
        <dbReference type="Proteomes" id="UP001526426"/>
    </source>
</evidence>
<keyword evidence="3" id="KW-0677">Repeat</keyword>
<protein>
    <submittedName>
        <fullName evidence="6">Tetratricopeptide repeat protein</fullName>
    </submittedName>
</protein>
<dbReference type="InterPro" id="IPR051476">
    <property type="entry name" value="Bac_ResReg_Asp_Phosphatase"/>
</dbReference>
<comment type="subcellular location">
    <subcellularLocation>
        <location evidence="1">Cytoplasm</location>
    </subcellularLocation>
</comment>
<dbReference type="Gene3D" id="1.25.40.10">
    <property type="entry name" value="Tetratricopeptide repeat domain"/>
    <property type="match status" value="2"/>
</dbReference>
<dbReference type="PANTHER" id="PTHR46630:SF1">
    <property type="entry name" value="TETRATRICOPEPTIDE REPEAT PROTEIN 29"/>
    <property type="match status" value="1"/>
</dbReference>
<dbReference type="Pfam" id="PF13181">
    <property type="entry name" value="TPR_8"/>
    <property type="match status" value="1"/>
</dbReference>
<evidence type="ECO:0000256" key="1">
    <source>
        <dbReference type="ARBA" id="ARBA00004496"/>
    </source>
</evidence>
<dbReference type="InterPro" id="IPR019734">
    <property type="entry name" value="TPR_rpt"/>
</dbReference>